<proteinExistence type="predicted"/>
<gene>
    <name evidence="1" type="ORF">A3A58_02120</name>
</gene>
<evidence type="ECO:0000313" key="2">
    <source>
        <dbReference type="Proteomes" id="UP000177685"/>
    </source>
</evidence>
<accession>A0A1G1VCY6</accession>
<comment type="caution">
    <text evidence="1">The sequence shown here is derived from an EMBL/GenBank/DDBJ whole genome shotgun (WGS) entry which is preliminary data.</text>
</comment>
<sequence>MNITKTHNFNKAEDVSIIPFLEFYYYSEKDISFTAVNEDGGKRPDYHIQTDNSLVEVKEIHDKESNQKHAQWGKIASKLQKAVDNNQLINKVKGTFLVNTPELFKTPTEQKAFESASSQVLQAVIDNKKEVKVFGVDFEINKVSKQESVVVFGSHGSGGSIDPANIVYQNIKDKIATANQQLGNQPQDIQPKKRILLLVNKYYFPLWNWDLFKAISRVYKELLTYVNIDEIWYQFETKDKGFVHKLLYRKTFFEQFEASNFTDYNADDLELFANWFSAMSEMGEEEKNKLLMALRYFLKDKRPYQIFLNSQTREEMVRLGLWLAEKELFNDAIWLVEQFIIDNDPPLPEDYKGDEKFNYHKQVLNNEDVNIITTVLGHLAWVIQKLAVRKNYIVKALEFTQILLNHPNLYVKLQGVIPLVEIAARRQWLEEYDKENNTKHYSEFRKLAFNLLDKYSQYRAIANSSTHVFYYFKDINTKEAIKVLDKLKGAREAAALFVYFGIFRERHFKDKVLFDPKPLRRKLILAIKDNQKEYEDLQGSIAWNFWRILAETPDEFNTLKPYIDLFFRLPYSKRYYSSLERIIEEWIERKPEICISWFINSIEKLLDYVDNNEMTARNTWIEPEKPLQFIASNKPSMLVGLVGKLVKLWKHGAFVGSPREIFETYRLVQDINTKNKIRDQFKLWYGEMKAINQKLEHVSWE</sequence>
<dbReference type="EMBL" id="MHCD01000040">
    <property type="protein sequence ID" value="OGY13201.1"/>
    <property type="molecule type" value="Genomic_DNA"/>
</dbReference>
<reference evidence="1 2" key="1">
    <citation type="journal article" date="2016" name="Nat. Commun.">
        <title>Thousands of microbial genomes shed light on interconnected biogeochemical processes in an aquifer system.</title>
        <authorList>
            <person name="Anantharaman K."/>
            <person name="Brown C.T."/>
            <person name="Hug L.A."/>
            <person name="Sharon I."/>
            <person name="Castelle C.J."/>
            <person name="Probst A.J."/>
            <person name="Thomas B.C."/>
            <person name="Singh A."/>
            <person name="Wilkins M.J."/>
            <person name="Karaoz U."/>
            <person name="Brodie E.L."/>
            <person name="Williams K.H."/>
            <person name="Hubbard S.S."/>
            <person name="Banfield J.F."/>
        </authorList>
    </citation>
    <scope>NUCLEOTIDE SEQUENCE [LARGE SCALE GENOMIC DNA]</scope>
</reference>
<name>A0A1G1VCY6_9BACT</name>
<organism evidence="1 2">
    <name type="scientific">Candidatus Blackburnbacteria bacterium RIFCSPLOWO2_01_FULL_41_27</name>
    <dbReference type="NCBI Taxonomy" id="1797520"/>
    <lineage>
        <taxon>Bacteria</taxon>
        <taxon>Candidatus Blackburniibacteriota</taxon>
    </lineage>
</organism>
<dbReference type="AlphaFoldDB" id="A0A1G1VCY6"/>
<protein>
    <submittedName>
        <fullName evidence="1">Uncharacterized protein</fullName>
    </submittedName>
</protein>
<evidence type="ECO:0000313" key="1">
    <source>
        <dbReference type="EMBL" id="OGY13201.1"/>
    </source>
</evidence>
<dbReference type="Proteomes" id="UP000177685">
    <property type="component" value="Unassembled WGS sequence"/>
</dbReference>